<keyword evidence="4" id="KW-1185">Reference proteome</keyword>
<dbReference type="SUPFAM" id="SSF103039">
    <property type="entry name" value="CheC-like"/>
    <property type="match status" value="1"/>
</dbReference>
<dbReference type="PANTHER" id="PTHR43693">
    <property type="entry name" value="PROTEIN PHOSPHATASE CHEZ"/>
    <property type="match status" value="1"/>
</dbReference>
<evidence type="ECO:0008006" key="5">
    <source>
        <dbReference type="Google" id="ProtNLM"/>
    </source>
</evidence>
<dbReference type="Proteomes" id="UP000252357">
    <property type="component" value="Unassembled WGS sequence"/>
</dbReference>
<keyword evidence="1" id="KW-0145">Chemotaxis</keyword>
<dbReference type="GO" id="GO:0006935">
    <property type="term" value="P:chemotaxis"/>
    <property type="evidence" value="ECO:0007669"/>
    <property type="project" value="UniProtKB-KW"/>
</dbReference>
<evidence type="ECO:0000313" key="4">
    <source>
        <dbReference type="Proteomes" id="UP000252357"/>
    </source>
</evidence>
<keyword evidence="2" id="KW-0378">Hydrolase</keyword>
<dbReference type="OrthoDB" id="281471at2"/>
<reference evidence="3 4" key="1">
    <citation type="journal article" date="2018" name="Int. J. Syst. Evol. Microbiol.">
        <title>Parvibium lacunae gen. nov., sp. nov., a new member of the family Alcaligenaceae isolated from a freshwater pond.</title>
        <authorList>
            <person name="Chen W.M."/>
            <person name="Xie P.B."/>
            <person name="Hsu M.Y."/>
            <person name="Sheu S.Y."/>
        </authorList>
    </citation>
    <scope>NUCLEOTIDE SEQUENCE [LARGE SCALE GENOMIC DNA]</scope>
    <source>
        <strain evidence="3 4">KMB9</strain>
    </source>
</reference>
<proteinExistence type="predicted"/>
<dbReference type="PANTHER" id="PTHR43693:SF1">
    <property type="entry name" value="PROTEIN PHOSPHATASE CHEZ"/>
    <property type="match status" value="1"/>
</dbReference>
<dbReference type="InterPro" id="IPR028976">
    <property type="entry name" value="CheC-like_sf"/>
</dbReference>
<name>A0A368L7M1_9BURK</name>
<dbReference type="CDD" id="cd17910">
    <property type="entry name" value="CheC_ClassII"/>
    <property type="match status" value="1"/>
</dbReference>
<dbReference type="Gene3D" id="3.40.1550.10">
    <property type="entry name" value="CheC-like"/>
    <property type="match status" value="1"/>
</dbReference>
<protein>
    <recommendedName>
        <fullName evidence="5">Chemotaxis protein CheC</fullName>
    </recommendedName>
</protein>
<organism evidence="3 4">
    <name type="scientific">Parvibium lacunae</name>
    <dbReference type="NCBI Taxonomy" id="1888893"/>
    <lineage>
        <taxon>Bacteria</taxon>
        <taxon>Pseudomonadati</taxon>
        <taxon>Pseudomonadota</taxon>
        <taxon>Betaproteobacteria</taxon>
        <taxon>Burkholderiales</taxon>
        <taxon>Alcaligenaceae</taxon>
        <taxon>Parvibium</taxon>
    </lineage>
</organism>
<evidence type="ECO:0000313" key="3">
    <source>
        <dbReference type="EMBL" id="RCS59665.1"/>
    </source>
</evidence>
<dbReference type="RefSeq" id="WP_114401813.1">
    <property type="nucleotide sequence ID" value="NZ_QPGB01000001.1"/>
</dbReference>
<comment type="caution">
    <text evidence="3">The sequence shown here is derived from an EMBL/GenBank/DDBJ whole genome shotgun (WGS) entry which is preliminary data.</text>
</comment>
<dbReference type="InterPro" id="IPR050992">
    <property type="entry name" value="CheZ_family_phosphatases"/>
</dbReference>
<dbReference type="EMBL" id="QPGB01000001">
    <property type="protein sequence ID" value="RCS59665.1"/>
    <property type="molecule type" value="Genomic_DNA"/>
</dbReference>
<evidence type="ECO:0000256" key="1">
    <source>
        <dbReference type="ARBA" id="ARBA00022500"/>
    </source>
</evidence>
<dbReference type="GO" id="GO:0016787">
    <property type="term" value="F:hydrolase activity"/>
    <property type="evidence" value="ECO:0007669"/>
    <property type="project" value="UniProtKB-KW"/>
</dbReference>
<dbReference type="AlphaFoldDB" id="A0A368L7M1"/>
<accession>A0A368L7M1</accession>
<evidence type="ECO:0000256" key="2">
    <source>
        <dbReference type="ARBA" id="ARBA00022801"/>
    </source>
</evidence>
<sequence>MSADLLNQDQRDALQEVNNIAMGQAGKSLAELLGVFVQLSIPRINIVEADLINESMTRMVGDGKMVAAVRQAFSGPMRGESIAIFNEQGYQDLADLWGYDGKLEESVERELLLDVANVLIGSFQSGVAQILGVDISFSAPSIMAKGVPVNDLMKLDQLTWKYAVLIEVNFALEARNFTCHLTQLMPESSIEKLRESIDAFMESF</sequence>
<gene>
    <name evidence="3" type="ORF">DU000_02860</name>
</gene>